<name>A0ABP0KRM4_9DINO</name>
<reference evidence="2 3" key="1">
    <citation type="submission" date="2024-02" db="EMBL/GenBank/DDBJ databases">
        <authorList>
            <person name="Chen Y."/>
            <person name="Shah S."/>
            <person name="Dougan E. K."/>
            <person name="Thang M."/>
            <person name="Chan C."/>
        </authorList>
    </citation>
    <scope>NUCLEOTIDE SEQUENCE [LARGE SCALE GENOMIC DNA]</scope>
</reference>
<organism evidence="2 3">
    <name type="scientific">Durusdinium trenchii</name>
    <dbReference type="NCBI Taxonomy" id="1381693"/>
    <lineage>
        <taxon>Eukaryota</taxon>
        <taxon>Sar</taxon>
        <taxon>Alveolata</taxon>
        <taxon>Dinophyceae</taxon>
        <taxon>Suessiales</taxon>
        <taxon>Symbiodiniaceae</taxon>
        <taxon>Durusdinium</taxon>
    </lineage>
</organism>
<evidence type="ECO:0000313" key="2">
    <source>
        <dbReference type="EMBL" id="CAK9028880.1"/>
    </source>
</evidence>
<sequence length="151" mass="16747">MGAGASASSAGSMAEEPDDDALLSFLGEDVDRAERLLSRAERLMLLGLKRKTFWDVVQHLEAKLAPKVGMREKKPYKKRPKKKAPHQGGNCIFDQLIGTLKSWDGKDGKPKDDEVKAFLKQLLREGPQETNVKALEIKLMALTPTLFASWA</sequence>
<feature type="region of interest" description="Disordered" evidence="1">
    <location>
        <begin position="71"/>
        <end position="90"/>
    </location>
</feature>
<proteinExistence type="predicted"/>
<feature type="compositionally biased region" description="Basic residues" evidence="1">
    <location>
        <begin position="74"/>
        <end position="85"/>
    </location>
</feature>
<gene>
    <name evidence="2" type="ORF">CCMP2556_LOCUS17269</name>
</gene>
<comment type="caution">
    <text evidence="2">The sequence shown here is derived from an EMBL/GenBank/DDBJ whole genome shotgun (WGS) entry which is preliminary data.</text>
</comment>
<keyword evidence="3" id="KW-1185">Reference proteome</keyword>
<dbReference type="Proteomes" id="UP001642484">
    <property type="component" value="Unassembled WGS sequence"/>
</dbReference>
<accession>A0ABP0KRM4</accession>
<dbReference type="EMBL" id="CAXAMN010009480">
    <property type="protein sequence ID" value="CAK9028880.1"/>
    <property type="molecule type" value="Genomic_DNA"/>
</dbReference>
<evidence type="ECO:0000256" key="1">
    <source>
        <dbReference type="SAM" id="MobiDB-lite"/>
    </source>
</evidence>
<evidence type="ECO:0000313" key="3">
    <source>
        <dbReference type="Proteomes" id="UP001642484"/>
    </source>
</evidence>
<protein>
    <submittedName>
        <fullName evidence="2">Uncharacterized protein</fullName>
    </submittedName>
</protein>